<protein>
    <submittedName>
        <fullName evidence="1">Uncharacterized protein</fullName>
    </submittedName>
</protein>
<dbReference type="Proteomes" id="UP001064048">
    <property type="component" value="Chromosome 19"/>
</dbReference>
<accession>A0ACC0JN22</accession>
<gene>
    <name evidence="1" type="ORF">MSG28_011358</name>
</gene>
<organism evidence="1 2">
    <name type="scientific">Choristoneura fumiferana</name>
    <name type="common">Spruce budworm moth</name>
    <name type="synonym">Archips fumiferana</name>
    <dbReference type="NCBI Taxonomy" id="7141"/>
    <lineage>
        <taxon>Eukaryota</taxon>
        <taxon>Metazoa</taxon>
        <taxon>Ecdysozoa</taxon>
        <taxon>Arthropoda</taxon>
        <taxon>Hexapoda</taxon>
        <taxon>Insecta</taxon>
        <taxon>Pterygota</taxon>
        <taxon>Neoptera</taxon>
        <taxon>Endopterygota</taxon>
        <taxon>Lepidoptera</taxon>
        <taxon>Glossata</taxon>
        <taxon>Ditrysia</taxon>
        <taxon>Tortricoidea</taxon>
        <taxon>Tortricidae</taxon>
        <taxon>Tortricinae</taxon>
        <taxon>Choristoneura</taxon>
    </lineage>
</organism>
<comment type="caution">
    <text evidence="1">The sequence shown here is derived from an EMBL/GenBank/DDBJ whole genome shotgun (WGS) entry which is preliminary data.</text>
</comment>
<dbReference type="EMBL" id="CM046119">
    <property type="protein sequence ID" value="KAI8425532.1"/>
    <property type="molecule type" value="Genomic_DNA"/>
</dbReference>
<evidence type="ECO:0000313" key="2">
    <source>
        <dbReference type="Proteomes" id="UP001064048"/>
    </source>
</evidence>
<keyword evidence="2" id="KW-1185">Reference proteome</keyword>
<name>A0ACC0JN22_CHOFU</name>
<reference evidence="1 2" key="1">
    <citation type="journal article" date="2022" name="Genome Biol. Evol.">
        <title>The Spruce Budworm Genome: Reconstructing the Evolutionary History of Antifreeze Proteins.</title>
        <authorList>
            <person name="Beliveau C."/>
            <person name="Gagne P."/>
            <person name="Picq S."/>
            <person name="Vernygora O."/>
            <person name="Keeling C.I."/>
            <person name="Pinkney K."/>
            <person name="Doucet D."/>
            <person name="Wen F."/>
            <person name="Johnston J.S."/>
            <person name="Maaroufi H."/>
            <person name="Boyle B."/>
            <person name="Laroche J."/>
            <person name="Dewar K."/>
            <person name="Juretic N."/>
            <person name="Blackburn G."/>
            <person name="Nisole A."/>
            <person name="Brunet B."/>
            <person name="Brandao M."/>
            <person name="Lumley L."/>
            <person name="Duan J."/>
            <person name="Quan G."/>
            <person name="Lucarotti C.J."/>
            <person name="Roe A.D."/>
            <person name="Sperling F.A.H."/>
            <person name="Levesque R.C."/>
            <person name="Cusson M."/>
        </authorList>
    </citation>
    <scope>NUCLEOTIDE SEQUENCE [LARGE SCALE GENOMIC DNA]</scope>
    <source>
        <strain evidence="1">Glfc:IPQL:Cfum</strain>
    </source>
</reference>
<proteinExistence type="predicted"/>
<sequence length="83" mass="9226">MEKKAGWITPFKKQCFVTAGVCLNMSSHGIVMGFAAILLPQLERPGSAIPIDKDSGSWIGRWRRKVITRSEMCTGFSCNFLMS</sequence>
<evidence type="ECO:0000313" key="1">
    <source>
        <dbReference type="EMBL" id="KAI8425532.1"/>
    </source>
</evidence>